<dbReference type="Pfam" id="PF17186">
    <property type="entry name" value="Lipocalin_9"/>
    <property type="match status" value="1"/>
</dbReference>
<keyword evidence="2" id="KW-0378">Hydrolase</keyword>
<dbReference type="Gene3D" id="2.40.370.10">
    <property type="entry name" value="AttH-like domain"/>
    <property type="match status" value="1"/>
</dbReference>
<dbReference type="InterPro" id="IPR023374">
    <property type="entry name" value="AttH-like_dom_sf"/>
</dbReference>
<dbReference type="PANTHER" id="PTHR38591:SF1">
    <property type="entry name" value="BLL1000 PROTEIN"/>
    <property type="match status" value="1"/>
</dbReference>
<dbReference type="RefSeq" id="WP_142083483.1">
    <property type="nucleotide sequence ID" value="NZ_VFPT01000001.1"/>
</dbReference>
<evidence type="ECO:0000259" key="1">
    <source>
        <dbReference type="Pfam" id="PF07143"/>
    </source>
</evidence>
<dbReference type="InterPro" id="IPR010791">
    <property type="entry name" value="AttH_dom"/>
</dbReference>
<feature type="domain" description="AttH" evidence="1">
    <location>
        <begin position="80"/>
        <end position="246"/>
    </location>
</feature>
<dbReference type="Proteomes" id="UP000320582">
    <property type="component" value="Unassembled WGS sequence"/>
</dbReference>
<dbReference type="OrthoDB" id="9770826at2"/>
<dbReference type="GO" id="GO:0016787">
    <property type="term" value="F:hydrolase activity"/>
    <property type="evidence" value="ECO:0007669"/>
    <property type="project" value="UniProtKB-KW"/>
</dbReference>
<gene>
    <name evidence="2" type="ORF">BD293_3306</name>
</gene>
<dbReference type="Pfam" id="PF07143">
    <property type="entry name" value="CrtC"/>
    <property type="match status" value="1"/>
</dbReference>
<accession>A0A543KHR8</accession>
<reference evidence="2 3" key="1">
    <citation type="submission" date="2019-06" db="EMBL/GenBank/DDBJ databases">
        <title>Genomic Encyclopedia of Archaeal and Bacterial Type Strains, Phase II (KMG-II): from individual species to whole genera.</title>
        <authorList>
            <person name="Goeker M."/>
        </authorList>
    </citation>
    <scope>NUCLEOTIDE SEQUENCE [LARGE SCALE GENOMIC DNA]</scope>
    <source>
        <strain evidence="2 3">DSM 18423</strain>
    </source>
</reference>
<keyword evidence="3" id="KW-1185">Reference proteome</keyword>
<name>A0A543KHR8_9RHOB</name>
<organism evidence="2 3">
    <name type="scientific">Roseinatronobacter monicus</name>
    <dbReference type="NCBI Taxonomy" id="393481"/>
    <lineage>
        <taxon>Bacteria</taxon>
        <taxon>Pseudomonadati</taxon>
        <taxon>Pseudomonadota</taxon>
        <taxon>Alphaproteobacteria</taxon>
        <taxon>Rhodobacterales</taxon>
        <taxon>Paracoccaceae</taxon>
        <taxon>Roseinatronobacter</taxon>
    </lineage>
</organism>
<dbReference type="EMBL" id="VFPT01000001">
    <property type="protein sequence ID" value="TQM94622.1"/>
    <property type="molecule type" value="Genomic_DNA"/>
</dbReference>
<dbReference type="PANTHER" id="PTHR38591">
    <property type="entry name" value="HYDROLASE"/>
    <property type="match status" value="1"/>
</dbReference>
<dbReference type="SUPFAM" id="SSF159245">
    <property type="entry name" value="AttH-like"/>
    <property type="match status" value="1"/>
</dbReference>
<evidence type="ECO:0000313" key="3">
    <source>
        <dbReference type="Proteomes" id="UP000320582"/>
    </source>
</evidence>
<sequence>MSRPRLLAASIAALAAVLVTGVLLVQRAQQSDALSASTNAQVDWLGEVANMAQGGFERPTTTLPVTFPQDHAVHPATPSELWQVSAHLTGPEGAQINVQFSLTRIGLVPPDTREGDSIWELRDLYRAHLITTDSTGAHSIAEERFGRGLAGLAGFDDAAQELHFDNWTIAFPDDSQTGIWQFRATAGDVSIALDLTPEKPPLRVNADDTPFQGYAFSRLGVTGTLSTQGNADSVAGHAWFDHAWGELPLPGAGPVISDRLLLQLDTGHDVSVVVSQRRDGRGTPSVDAFVIDRDGGISPLGGDVAQVEFPRMWQGAHVQWPVAWSIRLDDVLTLEVSAVNDAREHSFTPALWSGLVQAEGSFDGQPVRGTGILQLSGDRP</sequence>
<protein>
    <submittedName>
        <fullName evidence="2">Putative secreted hydrolase</fullName>
    </submittedName>
</protein>
<dbReference type="AlphaFoldDB" id="A0A543KHR8"/>
<proteinExistence type="predicted"/>
<evidence type="ECO:0000313" key="2">
    <source>
        <dbReference type="EMBL" id="TQM94622.1"/>
    </source>
</evidence>
<comment type="caution">
    <text evidence="2">The sequence shown here is derived from an EMBL/GenBank/DDBJ whole genome shotgun (WGS) entry which is preliminary data.</text>
</comment>